<protein>
    <submittedName>
        <fullName evidence="1">Uncharacterized protein</fullName>
    </submittedName>
</protein>
<dbReference type="Proteomes" id="UP001152531">
    <property type="component" value="Unassembled WGS sequence"/>
</dbReference>
<reference evidence="1" key="1">
    <citation type="submission" date="2022-06" db="EMBL/GenBank/DDBJ databases">
        <authorList>
            <person name="Legras J.-L."/>
            <person name="Devillers H."/>
            <person name="Grondin C."/>
        </authorList>
    </citation>
    <scope>NUCLEOTIDE SEQUENCE</scope>
    <source>
        <strain evidence="1">CLIB 1444</strain>
    </source>
</reference>
<keyword evidence="2" id="KW-1185">Reference proteome</keyword>
<accession>A0ACA9Y9R9</accession>
<evidence type="ECO:0000313" key="1">
    <source>
        <dbReference type="EMBL" id="CAH6721544.1"/>
    </source>
</evidence>
<organism evidence="1 2">
    <name type="scientific">[Candida] jaroonii</name>
    <dbReference type="NCBI Taxonomy" id="467808"/>
    <lineage>
        <taxon>Eukaryota</taxon>
        <taxon>Fungi</taxon>
        <taxon>Dikarya</taxon>
        <taxon>Ascomycota</taxon>
        <taxon>Saccharomycotina</taxon>
        <taxon>Pichiomycetes</taxon>
        <taxon>Debaryomycetaceae</taxon>
        <taxon>Yamadazyma</taxon>
    </lineage>
</organism>
<evidence type="ECO:0000313" key="2">
    <source>
        <dbReference type="Proteomes" id="UP001152531"/>
    </source>
</evidence>
<proteinExistence type="predicted"/>
<gene>
    <name evidence="1" type="ORF">CLIB1444_06S04588</name>
</gene>
<dbReference type="EMBL" id="CALSDN010000006">
    <property type="protein sequence ID" value="CAH6721544.1"/>
    <property type="molecule type" value="Genomic_DNA"/>
</dbReference>
<sequence>MVIIPCHGIWKGGTTKGEDRDEWVLAPFQIEGKDHLSMKEHILTSLKLLSDNTVIVISGGKTKKEINDSEANSYYKLLKEYSDAEVLLEEYARDSFENVIFSICRFYQEYQTYPKKITVVGFEFKRDRFLKHHFKEALGYDNVEYIGNAPKPETNVEEYFQDLHQSEYRHAVRWFEQDWYGIRDPLVTKKSSRNPFNLQHPYKETNPQLKEFLDNIEDDGDKLPNEELRSLLPNWGT</sequence>
<name>A0ACA9Y9R9_9ASCO</name>
<comment type="caution">
    <text evidence="1">The sequence shown here is derived from an EMBL/GenBank/DDBJ whole genome shotgun (WGS) entry which is preliminary data.</text>
</comment>